<name>C6T4U9_SOYBN</name>
<protein>
    <submittedName>
        <fullName evidence="2">Uncharacterized protein</fullName>
    </submittedName>
</protein>
<dbReference type="RefSeq" id="NP_001238557.2">
    <property type="nucleotide sequence ID" value="NM_001251628.3"/>
</dbReference>
<evidence type="ECO:0000256" key="1">
    <source>
        <dbReference type="SAM" id="SignalP"/>
    </source>
</evidence>
<dbReference type="KEGG" id="gmx:100527603"/>
<keyword evidence="1" id="KW-0732">Signal</keyword>
<proteinExistence type="evidence at transcript level"/>
<accession>C6T4U9</accession>
<feature type="signal peptide" evidence="1">
    <location>
        <begin position="1"/>
        <end position="19"/>
    </location>
</feature>
<dbReference type="PANTHER" id="PTHR47273:SF4">
    <property type="entry name" value="EXPRESSED PROTEIN"/>
    <property type="match status" value="1"/>
</dbReference>
<evidence type="ECO:0000313" key="2">
    <source>
        <dbReference type="EMBL" id="ACU16720.1"/>
    </source>
</evidence>
<organism evidence="2">
    <name type="scientific">Glycine max</name>
    <name type="common">Soybean</name>
    <name type="synonym">Glycine hispida</name>
    <dbReference type="NCBI Taxonomy" id="3847"/>
    <lineage>
        <taxon>Eukaryota</taxon>
        <taxon>Viridiplantae</taxon>
        <taxon>Streptophyta</taxon>
        <taxon>Embryophyta</taxon>
        <taxon>Tracheophyta</taxon>
        <taxon>Spermatophyta</taxon>
        <taxon>Magnoliopsida</taxon>
        <taxon>eudicotyledons</taxon>
        <taxon>Gunneridae</taxon>
        <taxon>Pentapetalae</taxon>
        <taxon>rosids</taxon>
        <taxon>fabids</taxon>
        <taxon>Fabales</taxon>
        <taxon>Fabaceae</taxon>
        <taxon>Papilionoideae</taxon>
        <taxon>50 kb inversion clade</taxon>
        <taxon>NPAAA clade</taxon>
        <taxon>indigoferoid/millettioid clade</taxon>
        <taxon>Phaseoleae</taxon>
        <taxon>Glycine</taxon>
        <taxon>Glycine subgen. Soja</taxon>
    </lineage>
</organism>
<dbReference type="OrthoDB" id="1935547at2759"/>
<dbReference type="EMBL" id="BT092460">
    <property type="protein sequence ID" value="ACU16720.1"/>
    <property type="molecule type" value="mRNA"/>
</dbReference>
<dbReference type="GeneID" id="100527603"/>
<reference evidence="2" key="1">
    <citation type="submission" date="2009-08" db="EMBL/GenBank/DDBJ databases">
        <authorList>
            <person name="Cheung F."/>
            <person name="Xiao Y."/>
            <person name="Chan A."/>
            <person name="Moskal W."/>
            <person name="Town C.D."/>
        </authorList>
    </citation>
    <scope>NUCLEOTIDE SEQUENCE</scope>
</reference>
<feature type="chain" id="PRO_5002971270" evidence="1">
    <location>
        <begin position="20"/>
        <end position="95"/>
    </location>
</feature>
<dbReference type="PANTHER" id="PTHR47273">
    <property type="entry name" value="EXPRESSED PROTEIN"/>
    <property type="match status" value="1"/>
</dbReference>
<dbReference type="AlphaFoldDB" id="C6T4U9"/>
<sequence length="95" mass="10924">MSWFLVILFLSLTFDITHSEASHDKKLPSAVVVGTVYCDTCFQQDLSTGNHFISGAFPLLDLFFLKRFSFISLNSYTHALNFDYEVMLSYVFLYS</sequence>